<dbReference type="CDD" id="cd14014">
    <property type="entry name" value="STKc_PknB_like"/>
    <property type="match status" value="1"/>
</dbReference>
<dbReference type="InterPro" id="IPR045055">
    <property type="entry name" value="DNA2/NAM7-like"/>
</dbReference>
<dbReference type="InterPro" id="IPR011009">
    <property type="entry name" value="Kinase-like_dom_sf"/>
</dbReference>
<dbReference type="PROSITE" id="PS50011">
    <property type="entry name" value="PROTEIN_KINASE_DOM"/>
    <property type="match status" value="1"/>
</dbReference>
<dbReference type="PANTHER" id="PTHR10887">
    <property type="entry name" value="DNA2/NAM7 HELICASE FAMILY"/>
    <property type="match status" value="1"/>
</dbReference>
<dbReference type="Gene3D" id="3.40.50.300">
    <property type="entry name" value="P-loop containing nucleotide triphosphate hydrolases"/>
    <property type="match status" value="2"/>
</dbReference>
<gene>
    <name evidence="3" type="ORF">SIL87_00870</name>
</gene>
<proteinExistence type="predicted"/>
<dbReference type="SUPFAM" id="SSF56112">
    <property type="entry name" value="Protein kinase-like (PK-like)"/>
    <property type="match status" value="1"/>
</dbReference>
<dbReference type="InterPro" id="IPR041679">
    <property type="entry name" value="DNA2/NAM7-like_C"/>
</dbReference>
<dbReference type="CDD" id="cd17934">
    <property type="entry name" value="DEXXQc_Upf1-like"/>
    <property type="match status" value="2"/>
</dbReference>
<dbReference type="CDD" id="cd18808">
    <property type="entry name" value="SF1_C_Upf1"/>
    <property type="match status" value="1"/>
</dbReference>
<dbReference type="Gene3D" id="1.10.510.10">
    <property type="entry name" value="Transferase(Phosphotransferase) domain 1"/>
    <property type="match status" value="1"/>
</dbReference>
<dbReference type="InterPro" id="IPR041677">
    <property type="entry name" value="DNA2/NAM7_AAA_11"/>
</dbReference>
<dbReference type="Pfam" id="PF13087">
    <property type="entry name" value="AAA_12"/>
    <property type="match status" value="1"/>
</dbReference>
<dbReference type="InterPro" id="IPR027417">
    <property type="entry name" value="P-loop_NTPase"/>
</dbReference>
<dbReference type="InterPro" id="IPR000719">
    <property type="entry name" value="Prot_kinase_dom"/>
</dbReference>
<keyword evidence="4" id="KW-1185">Reference proteome</keyword>
<organism evidence="3 4">
    <name type="scientific">Acidiphilium acidophilum</name>
    <name type="common">Thiobacillus acidophilus</name>
    <dbReference type="NCBI Taxonomy" id="76588"/>
    <lineage>
        <taxon>Bacteria</taxon>
        <taxon>Pseudomonadati</taxon>
        <taxon>Pseudomonadota</taxon>
        <taxon>Alphaproteobacteria</taxon>
        <taxon>Acetobacterales</taxon>
        <taxon>Acidocellaceae</taxon>
        <taxon>Acidiphilium</taxon>
    </lineage>
</organism>
<feature type="coiled-coil region" evidence="1">
    <location>
        <begin position="701"/>
        <end position="765"/>
    </location>
</feature>
<dbReference type="PROSITE" id="PS00108">
    <property type="entry name" value="PROTEIN_KINASE_ST"/>
    <property type="match status" value="1"/>
</dbReference>
<dbReference type="PANTHER" id="PTHR10887:SF495">
    <property type="entry name" value="HELICASE SENATAXIN ISOFORM X1-RELATED"/>
    <property type="match status" value="1"/>
</dbReference>
<dbReference type="Pfam" id="PF13086">
    <property type="entry name" value="AAA_11"/>
    <property type="match status" value="1"/>
</dbReference>
<dbReference type="GO" id="GO:0004386">
    <property type="term" value="F:helicase activity"/>
    <property type="evidence" value="ECO:0007669"/>
    <property type="project" value="InterPro"/>
</dbReference>
<evidence type="ECO:0000313" key="3">
    <source>
        <dbReference type="EMBL" id="MDX5929318.1"/>
    </source>
</evidence>
<dbReference type="SUPFAM" id="SSF52540">
    <property type="entry name" value="P-loop containing nucleoside triphosphate hydrolases"/>
    <property type="match status" value="1"/>
</dbReference>
<dbReference type="InterPro" id="IPR047187">
    <property type="entry name" value="SF1_C_Upf1"/>
</dbReference>
<dbReference type="GO" id="GO:0005524">
    <property type="term" value="F:ATP binding"/>
    <property type="evidence" value="ECO:0007669"/>
    <property type="project" value="InterPro"/>
</dbReference>
<reference evidence="3 4" key="1">
    <citation type="submission" date="2023-11" db="EMBL/GenBank/DDBJ databases">
        <title>MicrobeMod: A computational toolkit for identifying prokaryotic methylation and restriction-modification with nanopore sequencing.</title>
        <authorList>
            <person name="Crits-Christoph A."/>
            <person name="Kang S.C."/>
            <person name="Lee H."/>
            <person name="Ostrov N."/>
        </authorList>
    </citation>
    <scope>NUCLEOTIDE SEQUENCE [LARGE SCALE GENOMIC DNA]</scope>
    <source>
        <strain evidence="3 4">DSMZ 700</strain>
    </source>
</reference>
<protein>
    <submittedName>
        <fullName evidence="3">AAA domain-containing protein</fullName>
    </submittedName>
</protein>
<dbReference type="EMBL" id="JAWXYB010000001">
    <property type="protein sequence ID" value="MDX5929318.1"/>
    <property type="molecule type" value="Genomic_DNA"/>
</dbReference>
<feature type="domain" description="Protein kinase" evidence="2">
    <location>
        <begin position="6"/>
        <end position="259"/>
    </location>
</feature>
<comment type="caution">
    <text evidence="3">The sequence shown here is derived from an EMBL/GenBank/DDBJ whole genome shotgun (WGS) entry which is preliminary data.</text>
</comment>
<evidence type="ECO:0000259" key="2">
    <source>
        <dbReference type="PROSITE" id="PS50011"/>
    </source>
</evidence>
<dbReference type="Pfam" id="PF00069">
    <property type="entry name" value="Pkinase"/>
    <property type="match status" value="1"/>
</dbReference>
<name>A0AAW9DL01_ACIAO</name>
<evidence type="ECO:0000313" key="4">
    <source>
        <dbReference type="Proteomes" id="UP001279553"/>
    </source>
</evidence>
<dbReference type="InterPro" id="IPR008271">
    <property type="entry name" value="Ser/Thr_kinase_AS"/>
</dbReference>
<dbReference type="AlphaFoldDB" id="A0AAW9DL01"/>
<keyword evidence="1" id="KW-0175">Coiled coil</keyword>
<accession>A0AAW9DL01</accession>
<evidence type="ECO:0000256" key="1">
    <source>
        <dbReference type="SAM" id="Coils"/>
    </source>
</evidence>
<dbReference type="SMART" id="SM00220">
    <property type="entry name" value="S_TKc"/>
    <property type="match status" value="1"/>
</dbReference>
<dbReference type="GO" id="GO:0004672">
    <property type="term" value="F:protein kinase activity"/>
    <property type="evidence" value="ECO:0007669"/>
    <property type="project" value="InterPro"/>
</dbReference>
<sequence length="1137" mass="125934">MLKGRYLLTETVRKGAQASVTQAFDRQAGAMVAIKRVRFGPDDARGRAGFEREAGSLQALTHPNIVQLIEIDRDDEGHWFLVLEWIECNLEDVILADGPMSWTQFWDTYGEPLLDAICFAQNRTEPIAHRDIKPRNILVTDRGVAKLADYGIAKLLDDGGSWAPVAGHTFRFDRTPGYAPAAPEQAHVLTRDSYAFAAVALSCVTGRVFMSDADLAVGVQEAVLPEAVRAVLLACLDADPTRRPPLASLLKQRLEQGMLREQIGREPVLELFIQLNPRTRIALQRRFDADDDVLIERFVQDELGEVCGVIPGTPVEAERDRLELIGPTWRFDAIVAGRNGELVHVTQASEIGAGLASDLREAALVRPVAVRFGRPSDAERAGQQLALALAEARTLAERVAEERAARASGRIFRVWRSYLRDRADLEAKRSSAIQYVDRSFAGDLIVFTTEIAQPDDVVGQERVVSYQGGRVTGTITAVSFNMLTMEVVFGDPGRLPRRGEISINTAAAQRALTNQTRALDAVVFDRAVGDRLKPIILDPSSATAPIPVDDVVPTDKHFDDEKTRILRKALGVRDILAVEGPPGTGKTKLIGEIIVQWLRRNPGHRILLSSQTHIALDNVIERIVELDGSVDIIRIGRTDDARVAESSRALLLELRVEEWIRQVRAAAEADMARWAAEKGVDRATVAVGMKVERLLGMLGRRDAIESEIAELTEEKQEVEAELSERADGVDPDEVGEEATQLDTDIAELRRELKKLDSDMALLRTEMSTMSEYAAGLATTEDPADLVEWAAHFLAGDELVQACRARLSLLEEWQLRIGRSPDFNAAMLSAAQVIAGTCVGVAGVRGMEDVEYDLCIVDEASKATATEMLIPMARSRRWIVVGDPRQLPPFFDNLGEDLLKAFDDREIRATLLDRLLDERDGLPRENRDRLAHQYRMIRPIGELVSRCFYGGLLESPVTDHGLNLDLALAAPVTWHSTHLLPNREERREGDTFWNPAEVAAVRDLLLRLQFVGKAKKRRISVAVIAGYTAQVRALREMISQGVAEWADLDVECNSVDAFQGRQADVCIYSVVRSNPRAVLGFLKERPRLNVALSRGKTALAIVGDQMFCRMARGANPFRPVIDFMDAHEDTCVTLEIAR</sequence>
<dbReference type="Proteomes" id="UP001279553">
    <property type="component" value="Unassembled WGS sequence"/>
</dbReference>